<dbReference type="Gene3D" id="3.40.50.150">
    <property type="entry name" value="Vaccinia Virus protein VP39"/>
    <property type="match status" value="1"/>
</dbReference>
<dbReference type="GO" id="GO:0032259">
    <property type="term" value="P:methylation"/>
    <property type="evidence" value="ECO:0007669"/>
    <property type="project" value="UniProtKB-KW"/>
</dbReference>
<keyword evidence="2" id="KW-0808">Transferase</keyword>
<evidence type="ECO:0000256" key="2">
    <source>
        <dbReference type="ARBA" id="ARBA00022679"/>
    </source>
</evidence>
<reference evidence="6" key="1">
    <citation type="journal article" date="2019" name="Int. J. Syst. Evol. Microbiol.">
        <title>The Global Catalogue of Microorganisms (GCM) 10K type strain sequencing project: providing services to taxonomists for standard genome sequencing and annotation.</title>
        <authorList>
            <consortium name="The Broad Institute Genomics Platform"/>
            <consortium name="The Broad Institute Genome Sequencing Center for Infectious Disease"/>
            <person name="Wu L."/>
            <person name="Ma J."/>
        </authorList>
    </citation>
    <scope>NUCLEOTIDE SEQUENCE [LARGE SCALE GENOMIC DNA]</scope>
    <source>
        <strain evidence="6">CCUG 53270</strain>
    </source>
</reference>
<dbReference type="EMBL" id="JBHTLU010000012">
    <property type="protein sequence ID" value="MFD1219892.1"/>
    <property type="molecule type" value="Genomic_DNA"/>
</dbReference>
<dbReference type="CDD" id="cd02440">
    <property type="entry name" value="AdoMet_MTases"/>
    <property type="match status" value="1"/>
</dbReference>
<dbReference type="PANTHER" id="PTHR43464">
    <property type="entry name" value="METHYLTRANSFERASE"/>
    <property type="match status" value="1"/>
</dbReference>
<keyword evidence="3" id="KW-0949">S-adenosyl-L-methionine</keyword>
<sequence length="228" mass="26036">MNESIRQQFNEAAREYDQQRRQLIPCFDDFYETAVRLTESSKEAPRILDLGAGTGLLTAAMLLKFPQAQVTLIDVSEKMLELARQRFAGNNRIAYIAADYTQYPFEGSYDVVVSSLSIHHLTHPEKQVLFHKLFGLLETNGVFVNADQAKGETPWMEQAYQGQWESWIRSNGLSQDAVEAAIERRKLDRNAAVHEQIKWLQEAGFADADCVYKYNEFAVFHARKPAKA</sequence>
<dbReference type="SUPFAM" id="SSF53335">
    <property type="entry name" value="S-adenosyl-L-methionine-dependent methyltransferases"/>
    <property type="match status" value="1"/>
</dbReference>
<comment type="caution">
    <text evidence="5">The sequence shown here is derived from an EMBL/GenBank/DDBJ whole genome shotgun (WGS) entry which is preliminary data.</text>
</comment>
<keyword evidence="6" id="KW-1185">Reference proteome</keyword>
<dbReference type="RefSeq" id="WP_345594449.1">
    <property type="nucleotide sequence ID" value="NZ_BAABJG010000055.1"/>
</dbReference>
<dbReference type="InterPro" id="IPR041698">
    <property type="entry name" value="Methyltransf_25"/>
</dbReference>
<dbReference type="PANTHER" id="PTHR43464:SF19">
    <property type="entry name" value="UBIQUINONE BIOSYNTHESIS O-METHYLTRANSFERASE, MITOCHONDRIAL"/>
    <property type="match status" value="1"/>
</dbReference>
<dbReference type="Pfam" id="PF13649">
    <property type="entry name" value="Methyltransf_25"/>
    <property type="match status" value="1"/>
</dbReference>
<evidence type="ECO:0000313" key="5">
    <source>
        <dbReference type="EMBL" id="MFD1219892.1"/>
    </source>
</evidence>
<dbReference type="Proteomes" id="UP001597180">
    <property type="component" value="Unassembled WGS sequence"/>
</dbReference>
<keyword evidence="1 5" id="KW-0489">Methyltransferase</keyword>
<evidence type="ECO:0000259" key="4">
    <source>
        <dbReference type="Pfam" id="PF13649"/>
    </source>
</evidence>
<name>A0ABW3UHI3_9BACL</name>
<organism evidence="5 6">
    <name type="scientific">Paenibacillus vulneris</name>
    <dbReference type="NCBI Taxonomy" id="1133364"/>
    <lineage>
        <taxon>Bacteria</taxon>
        <taxon>Bacillati</taxon>
        <taxon>Bacillota</taxon>
        <taxon>Bacilli</taxon>
        <taxon>Bacillales</taxon>
        <taxon>Paenibacillaceae</taxon>
        <taxon>Paenibacillus</taxon>
    </lineage>
</organism>
<protein>
    <submittedName>
        <fullName evidence="5">Class I SAM-dependent methyltransferase</fullName>
    </submittedName>
</protein>
<dbReference type="Gene3D" id="6.10.140.280">
    <property type="match status" value="1"/>
</dbReference>
<proteinExistence type="predicted"/>
<evidence type="ECO:0000256" key="1">
    <source>
        <dbReference type="ARBA" id="ARBA00022603"/>
    </source>
</evidence>
<accession>A0ABW3UHI3</accession>
<dbReference type="InterPro" id="IPR029063">
    <property type="entry name" value="SAM-dependent_MTases_sf"/>
</dbReference>
<gene>
    <name evidence="5" type="ORF">ACFQ4B_07165</name>
</gene>
<evidence type="ECO:0000256" key="3">
    <source>
        <dbReference type="ARBA" id="ARBA00022691"/>
    </source>
</evidence>
<dbReference type="GO" id="GO:0008168">
    <property type="term" value="F:methyltransferase activity"/>
    <property type="evidence" value="ECO:0007669"/>
    <property type="project" value="UniProtKB-KW"/>
</dbReference>
<feature type="domain" description="Methyltransferase" evidence="4">
    <location>
        <begin position="47"/>
        <end position="141"/>
    </location>
</feature>
<evidence type="ECO:0000313" key="6">
    <source>
        <dbReference type="Proteomes" id="UP001597180"/>
    </source>
</evidence>